<evidence type="ECO:0000256" key="6">
    <source>
        <dbReference type="ARBA" id="ARBA00023002"/>
    </source>
</evidence>
<dbReference type="GO" id="GO:0050577">
    <property type="term" value="F:GDP-L-fucose synthase activity"/>
    <property type="evidence" value="ECO:0007669"/>
    <property type="project" value="UniProtKB-EC"/>
</dbReference>
<dbReference type="HAMAP" id="MF_00956">
    <property type="entry name" value="GDP_fucose_synth"/>
    <property type="match status" value="1"/>
</dbReference>
<evidence type="ECO:0000313" key="10">
    <source>
        <dbReference type="EMBL" id="VDO94004.1"/>
    </source>
</evidence>
<keyword evidence="6" id="KW-0560">Oxidoreductase</keyword>
<sequence length="319" mass="35841">MTKNVVVLVTGGSGLIGRAIADVVNRERGESQHEKWIFASSKDANLSSYNETYELFEKVRPTHVIHLASKVASLYASLEDNLDVFLHNVHVHENVSKCANEFEIQRMVSCCSACVFPENATFPLDETKLHNGPPPRSYFSYGYAERIGLVFNQLYDEDFQRNFVTAICCNVYGPGDNFDLTSAHVVSGLIHRCYLAKLNNTPFTVYGTGEPIRQFLFSIDAARLLIWALFDYGQSSPIILSVNEQEAVSVKKVAQIISELMEFKGSIVFDSTKGDGQQKRPLSNQKLRSYLPDLKFTPLSEGIKATVSWFVKNYEVARK</sequence>
<organism evidence="12">
    <name type="scientific">Soboliphyme baturini</name>
    <dbReference type="NCBI Taxonomy" id="241478"/>
    <lineage>
        <taxon>Eukaryota</taxon>
        <taxon>Metazoa</taxon>
        <taxon>Ecdysozoa</taxon>
        <taxon>Nematoda</taxon>
        <taxon>Enoplea</taxon>
        <taxon>Dorylaimia</taxon>
        <taxon>Dioctophymatida</taxon>
        <taxon>Dioctophymatoidea</taxon>
        <taxon>Soboliphymatidae</taxon>
        <taxon>Soboliphyme</taxon>
    </lineage>
</organism>
<dbReference type="PANTHER" id="PTHR43238:SF1">
    <property type="entry name" value="GDP-L-FUCOSE SYNTHASE"/>
    <property type="match status" value="1"/>
</dbReference>
<dbReference type="GO" id="GO:0016853">
    <property type="term" value="F:isomerase activity"/>
    <property type="evidence" value="ECO:0007669"/>
    <property type="project" value="UniProtKB-KW"/>
</dbReference>
<evidence type="ECO:0000256" key="3">
    <source>
        <dbReference type="ARBA" id="ARBA00005959"/>
    </source>
</evidence>
<accession>A0A183ICI4</accession>
<evidence type="ECO:0000256" key="5">
    <source>
        <dbReference type="ARBA" id="ARBA00022857"/>
    </source>
</evidence>
<evidence type="ECO:0000256" key="4">
    <source>
        <dbReference type="ARBA" id="ARBA00012371"/>
    </source>
</evidence>
<evidence type="ECO:0000256" key="8">
    <source>
        <dbReference type="ARBA" id="ARBA00032995"/>
    </source>
</evidence>
<dbReference type="Pfam" id="PF01370">
    <property type="entry name" value="Epimerase"/>
    <property type="match status" value="1"/>
</dbReference>
<feature type="domain" description="NAD-dependent epimerase/dehydratase" evidence="9">
    <location>
        <begin position="7"/>
        <end position="230"/>
    </location>
</feature>
<dbReference type="EC" id="1.1.1.271" evidence="4"/>
<comment type="function">
    <text evidence="1">Catalyzes the two-step NADP-dependent conversion of GDP-4-dehydro-6-deoxy-D-mannose to GDP-fucose, involving an epimerase and a reductase reaction.</text>
</comment>
<dbReference type="SUPFAM" id="SSF51735">
    <property type="entry name" value="NAD(P)-binding Rossmann-fold domains"/>
    <property type="match status" value="1"/>
</dbReference>
<dbReference type="AlphaFoldDB" id="A0A183ICI4"/>
<protein>
    <recommendedName>
        <fullName evidence="4">GDP-L-fucose synthase</fullName>
        <ecNumber evidence="4">1.1.1.271</ecNumber>
    </recommendedName>
    <alternativeName>
        <fullName evidence="8">GDP-4-keto-6-deoxy-D-mannose-3,5-epimerase-4-reductase</fullName>
    </alternativeName>
</protein>
<name>A0A183ICI4_9BILA</name>
<evidence type="ECO:0000256" key="1">
    <source>
        <dbReference type="ARBA" id="ARBA00002870"/>
    </source>
</evidence>
<evidence type="ECO:0000256" key="2">
    <source>
        <dbReference type="ARBA" id="ARBA00004883"/>
    </source>
</evidence>
<dbReference type="InterPro" id="IPR001509">
    <property type="entry name" value="Epimerase_deHydtase"/>
</dbReference>
<comment type="pathway">
    <text evidence="2">Nucleotide-sugar biosynthesis; GDP-L-fucose biosynthesis via de novo pathway; GDP-L-fucose from GDP-alpha-D-mannose: step 2/2.</text>
</comment>
<dbReference type="WBParaSite" id="SBAD_0000138501-mRNA-1">
    <property type="protein sequence ID" value="SBAD_0000138501-mRNA-1"/>
    <property type="gene ID" value="SBAD_0000138501"/>
</dbReference>
<dbReference type="OrthoDB" id="202470at2759"/>
<reference evidence="12" key="1">
    <citation type="submission" date="2016-06" db="UniProtKB">
        <authorList>
            <consortium name="WormBaseParasite"/>
        </authorList>
    </citation>
    <scope>IDENTIFICATION</scope>
</reference>
<dbReference type="Gene3D" id="3.40.50.720">
    <property type="entry name" value="NAD(P)-binding Rossmann-like Domain"/>
    <property type="match status" value="1"/>
</dbReference>
<reference evidence="10 11" key="2">
    <citation type="submission" date="2018-11" db="EMBL/GenBank/DDBJ databases">
        <authorList>
            <consortium name="Pathogen Informatics"/>
        </authorList>
    </citation>
    <scope>NUCLEOTIDE SEQUENCE [LARGE SCALE GENOMIC DNA]</scope>
</reference>
<gene>
    <name evidence="10" type="ORF">SBAD_LOCUS1328</name>
</gene>
<dbReference type="EMBL" id="UZAM01006790">
    <property type="protein sequence ID" value="VDO94004.1"/>
    <property type="molecule type" value="Genomic_DNA"/>
</dbReference>
<dbReference type="InterPro" id="IPR036291">
    <property type="entry name" value="NAD(P)-bd_dom_sf"/>
</dbReference>
<dbReference type="InterPro" id="IPR028614">
    <property type="entry name" value="GDP_fucose/colitose_synth"/>
</dbReference>
<dbReference type="UniPathway" id="UPA00128">
    <property type="reaction ID" value="UER00191"/>
</dbReference>
<evidence type="ECO:0000259" key="9">
    <source>
        <dbReference type="Pfam" id="PF01370"/>
    </source>
</evidence>
<dbReference type="Proteomes" id="UP000270296">
    <property type="component" value="Unassembled WGS sequence"/>
</dbReference>
<keyword evidence="7" id="KW-0413">Isomerase</keyword>
<keyword evidence="11" id="KW-1185">Reference proteome</keyword>
<dbReference type="Gene3D" id="3.90.25.10">
    <property type="entry name" value="UDP-galactose 4-epimerase, domain 1"/>
    <property type="match status" value="1"/>
</dbReference>
<keyword evidence="5" id="KW-0521">NADP</keyword>
<evidence type="ECO:0000313" key="12">
    <source>
        <dbReference type="WBParaSite" id="SBAD_0000138501-mRNA-1"/>
    </source>
</evidence>
<evidence type="ECO:0000256" key="7">
    <source>
        <dbReference type="ARBA" id="ARBA00023235"/>
    </source>
</evidence>
<comment type="similarity">
    <text evidence="3">Belongs to the NAD(P)-dependent epimerase/dehydratase family. Fucose synthase subfamily.</text>
</comment>
<dbReference type="GO" id="GO:0042351">
    <property type="term" value="P:'de novo' GDP-L-fucose biosynthetic process"/>
    <property type="evidence" value="ECO:0007669"/>
    <property type="project" value="UniProtKB-UniPathway"/>
</dbReference>
<evidence type="ECO:0000313" key="11">
    <source>
        <dbReference type="Proteomes" id="UP000270296"/>
    </source>
</evidence>
<dbReference type="PANTHER" id="PTHR43238">
    <property type="entry name" value="GDP-L-FUCOSE SYNTHASE"/>
    <property type="match status" value="1"/>
</dbReference>
<proteinExistence type="inferred from homology"/>